<evidence type="ECO:0000256" key="15">
    <source>
        <dbReference type="RuleBase" id="RU367134"/>
    </source>
</evidence>
<evidence type="ECO:0000256" key="6">
    <source>
        <dbReference type="ARBA" id="ARBA00022777"/>
    </source>
</evidence>
<dbReference type="FunFam" id="3.30.200.20:FF:000042">
    <property type="entry name" value="Aurora kinase A"/>
    <property type="match status" value="1"/>
</dbReference>
<dbReference type="PROSITE" id="PS50011">
    <property type="entry name" value="PROTEIN_KINASE_DOM"/>
    <property type="match status" value="1"/>
</dbReference>
<evidence type="ECO:0000256" key="1">
    <source>
        <dbReference type="ARBA" id="ARBA00012513"/>
    </source>
</evidence>
<evidence type="ECO:0000256" key="16">
    <source>
        <dbReference type="SAM" id="MobiDB-lite"/>
    </source>
</evidence>
<organism evidence="18 19">
    <name type="scientific">Corynespora cassiicola Philippines</name>
    <dbReference type="NCBI Taxonomy" id="1448308"/>
    <lineage>
        <taxon>Eukaryota</taxon>
        <taxon>Fungi</taxon>
        <taxon>Dikarya</taxon>
        <taxon>Ascomycota</taxon>
        <taxon>Pezizomycotina</taxon>
        <taxon>Dothideomycetes</taxon>
        <taxon>Pleosporomycetidae</taxon>
        <taxon>Pleosporales</taxon>
        <taxon>Corynesporascaceae</taxon>
        <taxon>Corynespora</taxon>
    </lineage>
</organism>
<evidence type="ECO:0000256" key="9">
    <source>
        <dbReference type="ARBA" id="ARBA00048679"/>
    </source>
</evidence>
<accession>A0A2T2NU19</accession>
<dbReference type="PROSITE" id="PS00108">
    <property type="entry name" value="PROTEIN_KINASE_ST"/>
    <property type="match status" value="1"/>
</dbReference>
<evidence type="ECO:0000256" key="11">
    <source>
        <dbReference type="PIRSR" id="PIRSR630616-2"/>
    </source>
</evidence>
<dbReference type="GO" id="GO:0090266">
    <property type="term" value="P:regulation of mitotic cell cycle spindle assembly checkpoint"/>
    <property type="evidence" value="ECO:0007669"/>
    <property type="project" value="UniProtKB-ARBA"/>
</dbReference>
<comment type="catalytic activity">
    <reaction evidence="8 15">
        <text>L-threonyl-[protein] + ATP = O-phospho-L-threonyl-[protein] + ADP + H(+)</text>
        <dbReference type="Rhea" id="RHEA:46608"/>
        <dbReference type="Rhea" id="RHEA-COMP:11060"/>
        <dbReference type="Rhea" id="RHEA-COMP:11605"/>
        <dbReference type="ChEBI" id="CHEBI:15378"/>
        <dbReference type="ChEBI" id="CHEBI:30013"/>
        <dbReference type="ChEBI" id="CHEBI:30616"/>
        <dbReference type="ChEBI" id="CHEBI:61977"/>
        <dbReference type="ChEBI" id="CHEBI:456216"/>
        <dbReference type="EC" id="2.7.11.1"/>
    </reaction>
</comment>
<dbReference type="AlphaFoldDB" id="A0A2T2NU19"/>
<dbReference type="InterPro" id="IPR017441">
    <property type="entry name" value="Protein_kinase_ATP_BS"/>
</dbReference>
<feature type="binding site" evidence="11">
    <location>
        <begin position="188"/>
        <end position="189"/>
    </location>
    <ligand>
        <name>ATP</name>
        <dbReference type="ChEBI" id="CHEBI:30616"/>
    </ligand>
</feature>
<feature type="binding site" evidence="11 13">
    <location>
        <position position="88"/>
    </location>
    <ligand>
        <name>ATP</name>
        <dbReference type="ChEBI" id="CHEBI:30616"/>
    </ligand>
</feature>
<evidence type="ECO:0000313" key="19">
    <source>
        <dbReference type="Proteomes" id="UP000240883"/>
    </source>
</evidence>
<evidence type="ECO:0000256" key="8">
    <source>
        <dbReference type="ARBA" id="ARBA00047899"/>
    </source>
</evidence>
<dbReference type="InterPro" id="IPR000719">
    <property type="entry name" value="Prot_kinase_dom"/>
</dbReference>
<dbReference type="GO" id="GO:0044779">
    <property type="term" value="P:meiotic spindle checkpoint signaling"/>
    <property type="evidence" value="ECO:0007669"/>
    <property type="project" value="UniProtKB-ARBA"/>
</dbReference>
<dbReference type="SUPFAM" id="SSF56112">
    <property type="entry name" value="Protein kinase-like (PK-like)"/>
    <property type="match status" value="1"/>
</dbReference>
<evidence type="ECO:0000256" key="14">
    <source>
        <dbReference type="RuleBase" id="RU000304"/>
    </source>
</evidence>
<feature type="domain" description="Protein kinase" evidence="17">
    <location>
        <begin position="59"/>
        <end position="321"/>
    </location>
</feature>
<dbReference type="PANTHER" id="PTHR24350">
    <property type="entry name" value="SERINE/THREONINE-PROTEIN KINASE IAL-RELATED"/>
    <property type="match status" value="1"/>
</dbReference>
<dbReference type="PROSITE" id="PS00107">
    <property type="entry name" value="PROTEIN_KINASE_ATP"/>
    <property type="match status" value="1"/>
</dbReference>
<dbReference type="Pfam" id="PF00069">
    <property type="entry name" value="Pkinase"/>
    <property type="match status" value="1"/>
</dbReference>
<proteinExistence type="inferred from homology"/>
<dbReference type="STRING" id="1448308.A0A2T2NU19"/>
<dbReference type="CDD" id="cd14007">
    <property type="entry name" value="STKc_Aurora"/>
    <property type="match status" value="1"/>
</dbReference>
<dbReference type="GO" id="GO:0072479">
    <property type="term" value="P:response to mitotic cell cycle spindle assembly checkpoint signaling"/>
    <property type="evidence" value="ECO:0007669"/>
    <property type="project" value="UniProtKB-ARBA"/>
</dbReference>
<reference evidence="18 19" key="1">
    <citation type="journal article" date="2018" name="Front. Microbiol.">
        <title>Genome-Wide Analysis of Corynespora cassiicola Leaf Fall Disease Putative Effectors.</title>
        <authorList>
            <person name="Lopez D."/>
            <person name="Ribeiro S."/>
            <person name="Label P."/>
            <person name="Fumanal B."/>
            <person name="Venisse J.S."/>
            <person name="Kohler A."/>
            <person name="de Oliveira R.R."/>
            <person name="Labutti K."/>
            <person name="Lipzen A."/>
            <person name="Lail K."/>
            <person name="Bauer D."/>
            <person name="Ohm R.A."/>
            <person name="Barry K.W."/>
            <person name="Spatafora J."/>
            <person name="Grigoriev I.V."/>
            <person name="Martin F.M."/>
            <person name="Pujade-Renaud V."/>
        </authorList>
    </citation>
    <scope>NUCLEOTIDE SEQUENCE [LARGE SCALE GENOMIC DNA]</scope>
    <source>
        <strain evidence="18 19">Philippines</strain>
    </source>
</reference>
<evidence type="ECO:0000256" key="4">
    <source>
        <dbReference type="ARBA" id="ARBA00022679"/>
    </source>
</evidence>
<dbReference type="GO" id="GO:0051233">
    <property type="term" value="C:spindle midzone"/>
    <property type="evidence" value="ECO:0007669"/>
    <property type="project" value="UniProtKB-ARBA"/>
</dbReference>
<evidence type="ECO:0000256" key="7">
    <source>
        <dbReference type="ARBA" id="ARBA00022840"/>
    </source>
</evidence>
<dbReference type="GO" id="GO:0000776">
    <property type="term" value="C:kinetochore"/>
    <property type="evidence" value="ECO:0007669"/>
    <property type="project" value="UniProtKB-ARBA"/>
</dbReference>
<evidence type="ECO:0000256" key="3">
    <source>
        <dbReference type="ARBA" id="ARBA00022527"/>
    </source>
</evidence>
<feature type="region of interest" description="Disordered" evidence="16">
    <location>
        <begin position="1"/>
        <end position="41"/>
    </location>
</feature>
<keyword evidence="19" id="KW-1185">Reference proteome</keyword>
<keyword evidence="7 11" id="KW-0067">ATP-binding</keyword>
<evidence type="ECO:0000256" key="10">
    <source>
        <dbReference type="PIRSR" id="PIRSR630616-1"/>
    </source>
</evidence>
<dbReference type="Proteomes" id="UP000240883">
    <property type="component" value="Unassembled WGS sequence"/>
</dbReference>
<dbReference type="GO" id="GO:0004674">
    <property type="term" value="F:protein serine/threonine kinase activity"/>
    <property type="evidence" value="ECO:0007669"/>
    <property type="project" value="UniProtKB-KW"/>
</dbReference>
<feature type="active site" description="Proton acceptor" evidence="10">
    <location>
        <position position="184"/>
    </location>
</feature>
<dbReference type="FunFam" id="1.10.510.10:FF:000235">
    <property type="entry name" value="Serine/threonine-protein kinase ark1"/>
    <property type="match status" value="1"/>
</dbReference>
<feature type="binding site" evidence="11">
    <location>
        <begin position="137"/>
        <end position="139"/>
    </location>
    <ligand>
        <name>ATP</name>
        <dbReference type="ChEBI" id="CHEBI:30616"/>
    </ligand>
</feature>
<evidence type="ECO:0000259" key="17">
    <source>
        <dbReference type="PROSITE" id="PS50011"/>
    </source>
</evidence>
<dbReference type="GO" id="GO:0032465">
    <property type="term" value="P:regulation of cytokinesis"/>
    <property type="evidence" value="ECO:0007669"/>
    <property type="project" value="UniProtKB-ARBA"/>
</dbReference>
<dbReference type="SMART" id="SM00220">
    <property type="entry name" value="S_TKc"/>
    <property type="match status" value="1"/>
</dbReference>
<evidence type="ECO:0000256" key="13">
    <source>
        <dbReference type="PROSITE-ProRule" id="PRU10141"/>
    </source>
</evidence>
<dbReference type="OrthoDB" id="377346at2759"/>
<dbReference type="GO" id="GO:0005524">
    <property type="term" value="F:ATP binding"/>
    <property type="evidence" value="ECO:0007669"/>
    <property type="project" value="UniProtKB-UniRule"/>
</dbReference>
<name>A0A2T2NU19_CORCC</name>
<protein>
    <recommendedName>
        <fullName evidence="2 15">Aurora kinase</fullName>
        <ecNumber evidence="1 15">2.7.11.1</ecNumber>
    </recommendedName>
</protein>
<dbReference type="PIRSF" id="PIRSF000654">
    <property type="entry name" value="Integrin-linked_kinase"/>
    <property type="match status" value="1"/>
</dbReference>
<evidence type="ECO:0000256" key="2">
    <source>
        <dbReference type="ARBA" id="ARBA00021157"/>
    </source>
</evidence>
<dbReference type="EMBL" id="KZ678133">
    <property type="protein sequence ID" value="PSN68883.1"/>
    <property type="molecule type" value="Genomic_DNA"/>
</dbReference>
<evidence type="ECO:0000313" key="18">
    <source>
        <dbReference type="EMBL" id="PSN68883.1"/>
    </source>
</evidence>
<dbReference type="Gene3D" id="1.10.510.10">
    <property type="entry name" value="Transferase(Phosphotransferase) domain 1"/>
    <property type="match status" value="1"/>
</dbReference>
<dbReference type="GO" id="GO:0045143">
    <property type="term" value="P:homologous chromosome segregation"/>
    <property type="evidence" value="ECO:0007669"/>
    <property type="project" value="UniProtKB-ARBA"/>
</dbReference>
<feature type="binding site" evidence="11">
    <location>
        <position position="202"/>
    </location>
    <ligand>
        <name>ATP</name>
        <dbReference type="ChEBI" id="CHEBI:30616"/>
    </ligand>
</feature>
<sequence>MAPTKMAAKQTKDQGPTEFPKSCGSESILGSISNKEAQPIDKKSESLSSRFVGLRYEHFKLGKWLGQGNFGTVYLAKHKPTSYICVLKIIDKSTCTDEEEENLFRRELEVHQNLSHANILRLLAWFHDENRIYLVLEYAAGGSLYAKMKGQKEGRFEEKGAAQYIAQMADAIKYMHGKNIMHRDIKPENILLGLHDEIKLADFGYSVHSSSGHRKTICGTVSYLSPEVAIAILKPRKDKQFYTKAIDRWSLGILAYELLVGKPPFEMENEEDTKEKIANFKGHVPFPEHVSEAAREFILQLLNLDAEERMSLDDIIKHEWIVQHLDMPIISSSM</sequence>
<dbReference type="InterPro" id="IPR030616">
    <property type="entry name" value="Aur-like"/>
</dbReference>
<dbReference type="InterPro" id="IPR011009">
    <property type="entry name" value="Kinase-like_dom_sf"/>
</dbReference>
<keyword evidence="5 11" id="KW-0547">Nucleotide-binding</keyword>
<dbReference type="GO" id="GO:0008608">
    <property type="term" value="P:attachment of spindle microtubules to kinetochore"/>
    <property type="evidence" value="ECO:0007669"/>
    <property type="project" value="UniProtKB-ARBA"/>
</dbReference>
<gene>
    <name evidence="18" type="ORF">BS50DRAFT_599325</name>
</gene>
<keyword evidence="4 15" id="KW-0808">Transferase</keyword>
<dbReference type="InterPro" id="IPR008271">
    <property type="entry name" value="Ser/Thr_kinase_AS"/>
</dbReference>
<dbReference type="GO" id="GO:0000819">
    <property type="term" value="P:sister chromatid segregation"/>
    <property type="evidence" value="ECO:0007669"/>
    <property type="project" value="UniProtKB-ARBA"/>
</dbReference>
<dbReference type="GO" id="GO:0032133">
    <property type="term" value="C:chromosome passenger complex"/>
    <property type="evidence" value="ECO:0007669"/>
    <property type="project" value="UniProtKB-ARBA"/>
</dbReference>
<feature type="cross-link" description="Glycyl lysine isopeptide (Lys-Gly) (interchain with G-Cter in SUMO2)" evidence="12">
    <location>
        <position position="186"/>
    </location>
</feature>
<feature type="compositionally biased region" description="Polar residues" evidence="16">
    <location>
        <begin position="24"/>
        <end position="36"/>
    </location>
</feature>
<evidence type="ECO:0000256" key="12">
    <source>
        <dbReference type="PIRSR" id="PIRSR630616-3"/>
    </source>
</evidence>
<keyword evidence="6 15" id="KW-0418">Kinase</keyword>
<dbReference type="GO" id="GO:1902115">
    <property type="term" value="P:regulation of organelle assembly"/>
    <property type="evidence" value="ECO:0007669"/>
    <property type="project" value="UniProtKB-ARBA"/>
</dbReference>
<keyword evidence="3 14" id="KW-0723">Serine/threonine-protein kinase</keyword>
<comment type="catalytic activity">
    <reaction evidence="9 15">
        <text>L-seryl-[protein] + ATP = O-phospho-L-seryl-[protein] + ADP + H(+)</text>
        <dbReference type="Rhea" id="RHEA:17989"/>
        <dbReference type="Rhea" id="RHEA-COMP:9863"/>
        <dbReference type="Rhea" id="RHEA-COMP:11604"/>
        <dbReference type="ChEBI" id="CHEBI:15378"/>
        <dbReference type="ChEBI" id="CHEBI:29999"/>
        <dbReference type="ChEBI" id="CHEBI:30616"/>
        <dbReference type="ChEBI" id="CHEBI:83421"/>
        <dbReference type="ChEBI" id="CHEBI:456216"/>
        <dbReference type="EC" id="2.7.11.1"/>
    </reaction>
</comment>
<comment type="similarity">
    <text evidence="15">Belongs to the protein kinase superfamily. Ser/Thr protein kinase family. Aurora subfamily.</text>
</comment>
<dbReference type="EC" id="2.7.11.1" evidence="1 15"/>
<evidence type="ECO:0000256" key="5">
    <source>
        <dbReference type="ARBA" id="ARBA00022741"/>
    </source>
</evidence>